<feature type="region of interest" description="Disordered" evidence="16">
    <location>
        <begin position="589"/>
        <end position="608"/>
    </location>
</feature>
<dbReference type="NCBIfam" id="TIGR00455">
    <property type="entry name" value="apsK"/>
    <property type="match status" value="1"/>
</dbReference>
<evidence type="ECO:0000256" key="14">
    <source>
        <dbReference type="ARBA" id="ARBA00037980"/>
    </source>
</evidence>
<comment type="caution">
    <text evidence="20">The sequence shown here is derived from an EMBL/GenBank/DDBJ whole genome shotgun (WGS) entry which is preliminary data.</text>
</comment>
<feature type="domain" description="ATP-sulfurylase PUA-like" evidence="19">
    <location>
        <begin position="227"/>
        <end position="379"/>
    </location>
</feature>
<dbReference type="SUPFAM" id="SSF88697">
    <property type="entry name" value="PUA domain-like"/>
    <property type="match status" value="1"/>
</dbReference>
<dbReference type="InterPro" id="IPR014729">
    <property type="entry name" value="Rossmann-like_a/b/a_fold"/>
</dbReference>
<reference evidence="20" key="1">
    <citation type="submission" date="2023-03" db="EMBL/GenBank/DDBJ databases">
        <authorList>
            <person name="Steffen K."/>
            <person name="Cardenas P."/>
        </authorList>
    </citation>
    <scope>NUCLEOTIDE SEQUENCE</scope>
</reference>
<evidence type="ECO:0000256" key="3">
    <source>
        <dbReference type="ARBA" id="ARBA00005050"/>
    </source>
</evidence>
<evidence type="ECO:0000256" key="12">
    <source>
        <dbReference type="ARBA" id="ARBA00022840"/>
    </source>
</evidence>
<dbReference type="Pfam" id="PF01583">
    <property type="entry name" value="APS_kinase"/>
    <property type="match status" value="1"/>
</dbReference>
<evidence type="ECO:0000256" key="2">
    <source>
        <dbReference type="ARBA" id="ARBA00005048"/>
    </source>
</evidence>
<dbReference type="Gene3D" id="3.40.50.620">
    <property type="entry name" value="HUPs"/>
    <property type="match status" value="1"/>
</dbReference>
<evidence type="ECO:0000256" key="16">
    <source>
        <dbReference type="SAM" id="MobiDB-lite"/>
    </source>
</evidence>
<dbReference type="GO" id="GO:0004020">
    <property type="term" value="F:adenylylsulfate kinase activity"/>
    <property type="evidence" value="ECO:0007669"/>
    <property type="project" value="InterPro"/>
</dbReference>
<keyword evidence="9" id="KW-0548">Nucleotidyltransferase</keyword>
<proteinExistence type="inferred from homology"/>
<evidence type="ECO:0000256" key="13">
    <source>
        <dbReference type="ARBA" id="ARBA00022946"/>
    </source>
</evidence>
<comment type="catalytic activity">
    <reaction evidence="15">
        <text>sulfate + ATP + H(+) = adenosine 5'-phosphosulfate + diphosphate</text>
        <dbReference type="Rhea" id="RHEA:18133"/>
        <dbReference type="ChEBI" id="CHEBI:15378"/>
        <dbReference type="ChEBI" id="CHEBI:16189"/>
        <dbReference type="ChEBI" id="CHEBI:30616"/>
        <dbReference type="ChEBI" id="CHEBI:33019"/>
        <dbReference type="ChEBI" id="CHEBI:58243"/>
        <dbReference type="EC" id="2.7.7.4"/>
    </reaction>
</comment>
<dbReference type="CDD" id="cd00517">
    <property type="entry name" value="ATPS"/>
    <property type="match status" value="1"/>
</dbReference>
<dbReference type="EMBL" id="CASHTH010004098">
    <property type="protein sequence ID" value="CAI8053498.1"/>
    <property type="molecule type" value="Genomic_DNA"/>
</dbReference>
<organism evidence="20 21">
    <name type="scientific">Geodia barretti</name>
    <name type="common">Barrett's horny sponge</name>
    <dbReference type="NCBI Taxonomy" id="519541"/>
    <lineage>
        <taxon>Eukaryota</taxon>
        <taxon>Metazoa</taxon>
        <taxon>Porifera</taxon>
        <taxon>Demospongiae</taxon>
        <taxon>Heteroscleromorpha</taxon>
        <taxon>Tetractinellida</taxon>
        <taxon>Astrophorina</taxon>
        <taxon>Geodiidae</taxon>
        <taxon>Geodia</taxon>
    </lineage>
</organism>
<evidence type="ECO:0000256" key="7">
    <source>
        <dbReference type="ARBA" id="ARBA00022640"/>
    </source>
</evidence>
<dbReference type="GO" id="GO:0000103">
    <property type="term" value="P:sulfate assimilation"/>
    <property type="evidence" value="ECO:0007669"/>
    <property type="project" value="InterPro"/>
</dbReference>
<comment type="similarity">
    <text evidence="4">In the N-terminal section; belongs to the APS kinase family.</text>
</comment>
<dbReference type="FunFam" id="3.40.50.620:FF:000006">
    <property type="entry name" value="bifunctional 3'-phosphoadenosine 5'-phosphosulfate synthase 1"/>
    <property type="match status" value="1"/>
</dbReference>
<dbReference type="InterPro" id="IPR025980">
    <property type="entry name" value="ATP-Sase_PUA-like_dom"/>
</dbReference>
<feature type="domain" description="Sulphate adenylyltransferase catalytic" evidence="18">
    <location>
        <begin position="388"/>
        <end position="601"/>
    </location>
</feature>
<dbReference type="InterPro" id="IPR002891">
    <property type="entry name" value="APS"/>
</dbReference>
<dbReference type="Proteomes" id="UP001174909">
    <property type="component" value="Unassembled WGS sequence"/>
</dbReference>
<comment type="similarity">
    <text evidence="5">In the C-terminal section; belongs to the sulfate adenylyltransferase family.</text>
</comment>
<dbReference type="GO" id="GO:0005524">
    <property type="term" value="F:ATP binding"/>
    <property type="evidence" value="ECO:0007669"/>
    <property type="project" value="UniProtKB-KW"/>
</dbReference>
<dbReference type="Pfam" id="PF01747">
    <property type="entry name" value="ATP-sulfurylase"/>
    <property type="match status" value="1"/>
</dbReference>
<dbReference type="InterPro" id="IPR002650">
    <property type="entry name" value="Sulphate_adenylyltransferase"/>
</dbReference>
<keyword evidence="7" id="KW-0934">Plastid</keyword>
<comment type="pathway">
    <text evidence="2">Sulfur metabolism; hydrogen sulfide biosynthesis; sulfite from sulfate: step 1/3.</text>
</comment>
<evidence type="ECO:0000313" key="21">
    <source>
        <dbReference type="Proteomes" id="UP001174909"/>
    </source>
</evidence>
<evidence type="ECO:0000256" key="9">
    <source>
        <dbReference type="ARBA" id="ARBA00022695"/>
    </source>
</evidence>
<evidence type="ECO:0000256" key="4">
    <source>
        <dbReference type="ARBA" id="ARBA00007268"/>
    </source>
</evidence>
<evidence type="ECO:0000256" key="1">
    <source>
        <dbReference type="ARBA" id="ARBA00004229"/>
    </source>
</evidence>
<dbReference type="NCBIfam" id="NF003013">
    <property type="entry name" value="PRK03846.1"/>
    <property type="match status" value="1"/>
</dbReference>
<name>A0AA35XCC4_GEOBA</name>
<dbReference type="Gene3D" id="3.10.400.10">
    <property type="entry name" value="Sulfate adenylyltransferase"/>
    <property type="match status" value="1"/>
</dbReference>
<dbReference type="Gene3D" id="3.40.50.300">
    <property type="entry name" value="P-loop containing nucleotide triphosphate hydrolases"/>
    <property type="match status" value="1"/>
</dbReference>
<dbReference type="Pfam" id="PF14306">
    <property type="entry name" value="PUA_2"/>
    <property type="match status" value="1"/>
</dbReference>
<evidence type="ECO:0000259" key="17">
    <source>
        <dbReference type="Pfam" id="PF01583"/>
    </source>
</evidence>
<dbReference type="HAMAP" id="MF_00065">
    <property type="entry name" value="Adenylyl_sulf_kinase"/>
    <property type="match status" value="1"/>
</dbReference>
<dbReference type="SUPFAM" id="SSF52540">
    <property type="entry name" value="P-loop containing nucleoside triphosphate hydrolases"/>
    <property type="match status" value="1"/>
</dbReference>
<dbReference type="AlphaFoldDB" id="A0AA35XCC4"/>
<evidence type="ECO:0000256" key="15">
    <source>
        <dbReference type="ARBA" id="ARBA00049370"/>
    </source>
</evidence>
<dbReference type="GO" id="GO:0004781">
    <property type="term" value="F:sulfate adenylyltransferase (ATP) activity"/>
    <property type="evidence" value="ECO:0007669"/>
    <property type="project" value="UniProtKB-EC"/>
</dbReference>
<dbReference type="PANTHER" id="PTHR11055:SF1">
    <property type="entry name" value="PAPS SYNTHETASE, ISOFORM D"/>
    <property type="match status" value="1"/>
</dbReference>
<comment type="pathway">
    <text evidence="3">Sulfur metabolism; sulfate assimilation.</text>
</comment>
<keyword evidence="10" id="KW-0547">Nucleotide-binding</keyword>
<keyword evidence="21" id="KW-1185">Reference proteome</keyword>
<dbReference type="SUPFAM" id="SSF52374">
    <property type="entry name" value="Nucleotidylyl transferase"/>
    <property type="match status" value="1"/>
</dbReference>
<dbReference type="FunFam" id="3.10.400.10:FF:000002">
    <property type="entry name" value="ATP sulfurylase 2"/>
    <property type="match status" value="1"/>
</dbReference>
<sequence>MYSRRGLAPQETSGAVRATNVTFKAGHVTRKKRGEVIGQRGGFRGCCVWFTGLSGAGKTTLSFALEDYLCARGIPSYGLDGDNIRTGLNKNLSFSPEDREENIRRISEVAKLFADAGIVVLSSFISPYRRDREKARELHQGSNLPFFEVFVDTPLEVCEERDAKGLYKKARAGIIRGFTGIDSAYEAPLNPDLVLKAGESSVQECVEKVVTLLADKGIISAVGDSGVLDLFVPPDQLAAVREEASGLPQLSLTKLDTQWLQVLSEGWASPLTGFMREKELLQCLHFATLLDDGVVNQSVPIVLPLSTEDKLRLEGENSIALTYLGKTLAVLRNPEFYPHRKEERCSRQWGLYNTGHPHQKLVEESGDWLVGGDIEALERIRWNDGLDPYRLTPNELRAEFRRRGADAVFAFQLRNPIHNGHALLMKDTRDMILSRGFRNPVLLLHPLGGWTKADDVPLKVRIRQHHAVLDEGVLDKETTVLAIFPSPMMYAGPTEVQWHCKARMNAGANFYIMGRDPAGMPHPDTKTDLYDPTHGKKVLMMAPGLTRLEVVPFKVAAYNKKLGQMDFYDPSQHEDFEFISGTKMRSLAREGKTPPDGFMASQGLAGTF</sequence>
<evidence type="ECO:0000259" key="19">
    <source>
        <dbReference type="Pfam" id="PF14306"/>
    </source>
</evidence>
<dbReference type="InterPro" id="IPR027417">
    <property type="entry name" value="P-loop_NTPase"/>
</dbReference>
<dbReference type="InterPro" id="IPR059117">
    <property type="entry name" value="APS_kinase_dom"/>
</dbReference>
<feature type="domain" description="APS kinase" evidence="17">
    <location>
        <begin position="44"/>
        <end position="196"/>
    </location>
</feature>
<evidence type="ECO:0000256" key="10">
    <source>
        <dbReference type="ARBA" id="ARBA00022741"/>
    </source>
</evidence>
<keyword evidence="6" id="KW-0150">Chloroplast</keyword>
<keyword evidence="11" id="KW-0418">Kinase</keyword>
<gene>
    <name evidence="20" type="ORF">GBAR_LOCUS29248</name>
</gene>
<keyword evidence="13" id="KW-0809">Transit peptide</keyword>
<dbReference type="InterPro" id="IPR015947">
    <property type="entry name" value="PUA-like_sf"/>
</dbReference>
<dbReference type="PANTHER" id="PTHR11055">
    <property type="entry name" value="BIFUNCTIONAL 3'-PHOSPHOADENOSINE 5'-PHOSPHOSULFATE SYNTHASE"/>
    <property type="match status" value="1"/>
</dbReference>
<evidence type="ECO:0000256" key="8">
    <source>
        <dbReference type="ARBA" id="ARBA00022679"/>
    </source>
</evidence>
<accession>A0AA35XCC4</accession>
<dbReference type="GO" id="GO:0050428">
    <property type="term" value="P:3'-phosphoadenosine 5'-phosphosulfate biosynthetic process"/>
    <property type="evidence" value="ECO:0007669"/>
    <property type="project" value="TreeGrafter"/>
</dbReference>
<dbReference type="InterPro" id="IPR024951">
    <property type="entry name" value="Sulfurylase_cat_dom"/>
</dbReference>
<comment type="subcellular location">
    <subcellularLocation>
        <location evidence="1">Plastid</location>
        <location evidence="1">Chloroplast</location>
    </subcellularLocation>
</comment>
<comment type="similarity">
    <text evidence="14">Belongs to the sulfate adenylyltransferase family.</text>
</comment>
<dbReference type="FunFam" id="3.40.50.300:FF:000212">
    <property type="entry name" value="Adenylyl-sulfate kinase"/>
    <property type="match status" value="1"/>
</dbReference>
<dbReference type="CDD" id="cd02027">
    <property type="entry name" value="APSK"/>
    <property type="match status" value="1"/>
</dbReference>
<keyword evidence="8" id="KW-0808">Transferase</keyword>
<keyword evidence="12" id="KW-0067">ATP-binding</keyword>
<evidence type="ECO:0000256" key="6">
    <source>
        <dbReference type="ARBA" id="ARBA00022528"/>
    </source>
</evidence>
<evidence type="ECO:0000259" key="18">
    <source>
        <dbReference type="Pfam" id="PF01747"/>
    </source>
</evidence>
<evidence type="ECO:0000256" key="11">
    <source>
        <dbReference type="ARBA" id="ARBA00022777"/>
    </source>
</evidence>
<evidence type="ECO:0000313" key="20">
    <source>
        <dbReference type="EMBL" id="CAI8053498.1"/>
    </source>
</evidence>
<evidence type="ECO:0000256" key="5">
    <source>
        <dbReference type="ARBA" id="ARBA00009290"/>
    </source>
</evidence>
<dbReference type="NCBIfam" id="TIGR00339">
    <property type="entry name" value="sopT"/>
    <property type="match status" value="1"/>
</dbReference>
<protein>
    <submittedName>
        <fullName evidence="20">Bifunctional 3'-phosphoadenosine 5'-phosphosulfate synthase</fullName>
    </submittedName>
</protein>